<name>A0ABP1D8Y5_9APHY</name>
<evidence type="ECO:0000313" key="8">
    <source>
        <dbReference type="EMBL" id="CAL1702972.1"/>
    </source>
</evidence>
<evidence type="ECO:0000256" key="3">
    <source>
        <dbReference type="ARBA" id="ARBA00022927"/>
    </source>
</evidence>
<dbReference type="PANTHER" id="PTHR13003:SF2">
    <property type="entry name" value="NUCLEAR PORE COMPLEX PROTEIN NUP107"/>
    <property type="match status" value="1"/>
</dbReference>
<keyword evidence="9" id="KW-1185">Reference proteome</keyword>
<comment type="subcellular location">
    <subcellularLocation>
        <location evidence="7">Nucleus</location>
        <location evidence="7">Nuclear pore complex</location>
    </subcellularLocation>
    <subcellularLocation>
        <location evidence="7">Nucleus membrane</location>
    </subcellularLocation>
</comment>
<keyword evidence="5 7" id="KW-0906">Nuclear pore complex</keyword>
<keyword evidence="7" id="KW-0472">Membrane</keyword>
<keyword evidence="3" id="KW-0653">Protein transport</keyword>
<sequence>MSETLYASCAQVLSLAQAEKDNLDALLDPEKGFAPCLRQICHDRWAELKDKPEGSVSPEELEALRMERDTWGLLQAVMPLRKLIPQSHPNAQALLLQNPYAPTSELAEAIMNSSRFLTELVAVREWLQDIAPYPPAGPGPATGYWKFTKYEVLQNTRMGKGKERETAGAFVMELDPDAPNRTGRALAADDATYDKALAQVLYALIRAGKIQEAIDICLKAQQPWRAASIRGTMVFQWRALSDEDAMEDDEDFSNSWRGNQHRKLWKSTCERAALNPNLTDAERALYAALAPCPQTSTTLKAACRTWEDHLWAQVCIICEEKESEELARLRNSFWEGTLGLSVPEENMDVERGEEEEWENDVVKILEGLSNASVEEGSPAEDPYHISQLHIILDRTDQLLQEFAASLAKGEYDTSSPQYPTMTRFFAHLCLFLQMIDITPPPLATQVVLEAYLRVLEAAGERELIAMYAGALGDNAIERYAMFLTSLAISADTDERKLALKRARDHGLDIDRVAVVTAERTIEKAFELLPRAAELLPDVTGEQSEASDVESLLLRSIEWTTFMESTYYTALEQANVILRYFLGVGRLPLAKAFLKTLPPQLNTLREPEVQATEFLHYRQFFMVWEALDRVVQFEALGESDMASQTRAAWLEDYKILLQQAREQVTRLLTTEWLVSEEERMNGDDRRLRELIRIRQIYIPVIIKQLHTILYRSRRKVPENLKHALLLANIVADSRYRLYEDFVAQEGRRLGDYLALVKQAVLGGLEGGGSDAFRVLHT</sequence>
<dbReference type="Gene3D" id="1.20.190.50">
    <property type="match status" value="1"/>
</dbReference>
<dbReference type="Gene3D" id="1.10.3450.20">
    <property type="match status" value="1"/>
</dbReference>
<comment type="function">
    <text evidence="7">Functions as a component of the nuclear pore complex (NPC).</text>
</comment>
<keyword evidence="4 7" id="KW-0811">Translocation</keyword>
<comment type="similarity">
    <text evidence="7">Belongs to the nucleoporin Nup84/Nup107 family.</text>
</comment>
<keyword evidence="1 7" id="KW-0813">Transport</keyword>
<keyword evidence="6 7" id="KW-0539">Nucleus</keyword>
<evidence type="ECO:0000313" key="9">
    <source>
        <dbReference type="Proteomes" id="UP001497453"/>
    </source>
</evidence>
<evidence type="ECO:0000256" key="5">
    <source>
        <dbReference type="ARBA" id="ARBA00023132"/>
    </source>
</evidence>
<dbReference type="InterPro" id="IPR007252">
    <property type="entry name" value="Nup84/Nup107"/>
</dbReference>
<proteinExistence type="inferred from homology"/>
<evidence type="ECO:0000256" key="4">
    <source>
        <dbReference type="ARBA" id="ARBA00023010"/>
    </source>
</evidence>
<keyword evidence="2" id="KW-0509">mRNA transport</keyword>
<dbReference type="PANTHER" id="PTHR13003">
    <property type="entry name" value="NUP107-RELATED"/>
    <property type="match status" value="1"/>
</dbReference>
<reference evidence="9" key="1">
    <citation type="submission" date="2024-04" db="EMBL/GenBank/DDBJ databases">
        <authorList>
            <person name="Shaw F."/>
            <person name="Minotto A."/>
        </authorList>
    </citation>
    <scope>NUCLEOTIDE SEQUENCE [LARGE SCALE GENOMIC DNA]</scope>
</reference>
<comment type="subunit">
    <text evidence="7">Part of the nuclear pore complex (NPC).</text>
</comment>
<accession>A0ABP1D8Y5</accession>
<evidence type="ECO:0000256" key="7">
    <source>
        <dbReference type="RuleBase" id="RU365072"/>
    </source>
</evidence>
<dbReference type="Proteomes" id="UP001497453">
    <property type="component" value="Chromosome 2"/>
</dbReference>
<organism evidence="8 9">
    <name type="scientific">Somion occarium</name>
    <dbReference type="NCBI Taxonomy" id="3059160"/>
    <lineage>
        <taxon>Eukaryota</taxon>
        <taxon>Fungi</taxon>
        <taxon>Dikarya</taxon>
        <taxon>Basidiomycota</taxon>
        <taxon>Agaricomycotina</taxon>
        <taxon>Agaricomycetes</taxon>
        <taxon>Polyporales</taxon>
        <taxon>Cerrenaceae</taxon>
        <taxon>Somion</taxon>
    </lineage>
</organism>
<gene>
    <name evidence="8" type="ORF">GFSPODELE1_LOCUS4335</name>
</gene>
<evidence type="ECO:0000256" key="6">
    <source>
        <dbReference type="ARBA" id="ARBA00023242"/>
    </source>
</evidence>
<protein>
    <recommendedName>
        <fullName evidence="7">Nuclear pore complex protein</fullName>
    </recommendedName>
</protein>
<dbReference type="Pfam" id="PF04121">
    <property type="entry name" value="Nup84_Nup100"/>
    <property type="match status" value="1"/>
</dbReference>
<dbReference type="EMBL" id="OZ037945">
    <property type="protein sequence ID" value="CAL1702972.1"/>
    <property type="molecule type" value="Genomic_DNA"/>
</dbReference>
<evidence type="ECO:0000256" key="2">
    <source>
        <dbReference type="ARBA" id="ARBA00022816"/>
    </source>
</evidence>
<evidence type="ECO:0000256" key="1">
    <source>
        <dbReference type="ARBA" id="ARBA00022448"/>
    </source>
</evidence>